<feature type="region of interest" description="Disordered" evidence="1">
    <location>
        <begin position="351"/>
        <end position="373"/>
    </location>
</feature>
<name>A0A482XTI7_LAOST</name>
<dbReference type="GO" id="GO:0005730">
    <property type="term" value="C:nucleolus"/>
    <property type="evidence" value="ECO:0007669"/>
    <property type="project" value="TreeGrafter"/>
</dbReference>
<dbReference type="STRING" id="195883.A0A482XTI7"/>
<organism evidence="3 4">
    <name type="scientific">Laodelphax striatellus</name>
    <name type="common">Small brown planthopper</name>
    <name type="synonym">Delphax striatella</name>
    <dbReference type="NCBI Taxonomy" id="195883"/>
    <lineage>
        <taxon>Eukaryota</taxon>
        <taxon>Metazoa</taxon>
        <taxon>Ecdysozoa</taxon>
        <taxon>Arthropoda</taxon>
        <taxon>Hexapoda</taxon>
        <taxon>Insecta</taxon>
        <taxon>Pterygota</taxon>
        <taxon>Neoptera</taxon>
        <taxon>Paraneoptera</taxon>
        <taxon>Hemiptera</taxon>
        <taxon>Auchenorrhyncha</taxon>
        <taxon>Fulgoroidea</taxon>
        <taxon>Delphacidae</taxon>
        <taxon>Criomorphinae</taxon>
        <taxon>Laodelphax</taxon>
    </lineage>
</organism>
<protein>
    <recommendedName>
        <fullName evidence="2">Nucleolar protein 11 N-terminal domain-containing protein</fullName>
    </recommendedName>
</protein>
<proteinExistence type="predicted"/>
<evidence type="ECO:0000313" key="4">
    <source>
        <dbReference type="Proteomes" id="UP000291343"/>
    </source>
</evidence>
<sequence length="578" mass="64861">MAKISSCYQLCPFMDPKNFLGVSGDCESGYVIVTLGRNIVIRYKISDQRQVNSWNTTIKLSAPVVYDRQSKRYVGVFNSSIIQMWKQSDVDLSKIKKYKFTNSIHSIVASANVEELVVLFKNGQVSLLSTALQNRKFSCDPSSSDLIIGEDEVIDEAFLLHMNKKLIVAMKTTNKSKQESKLLFRPVGTSSFMPFSISLNRDQNTQLTGYAFMNEEDLQLFTIWSDGNLYALEFSLSTLDSIESQYPGKLIMNVSAVNTQLKVALLPLSPYHVAVYGSDPSEEGALLIIVNVWHRLVQCRYFFKLYCTSPKLWQGGASDLLLIVGNHLAVAHFRLVTQQLATLLGAQPARTGSDTQALPAPPSAPQPPPQTADELHTRIDSLLESGLSEAAIANTLFPHYLETENTDMLYSLCSSSQLVDVPAEYHLKTLGLCMKPGRDCKRLVDLVLSQPVQNDDRTLAVARAHLDSAEVVPLIDHLTQRLIERPHCARTIDWATFVIDAFCQHFLFSKDAVSNNALDKLRNVIDNQMKNMNVWQELITLINFVTLKQETKHQQRGSEKVSGDNSIYICEELHLFEK</sequence>
<comment type="caution">
    <text evidence="3">The sequence shown here is derived from an EMBL/GenBank/DDBJ whole genome shotgun (WGS) entry which is preliminary data.</text>
</comment>
<feature type="compositionally biased region" description="Pro residues" evidence="1">
    <location>
        <begin position="359"/>
        <end position="370"/>
    </location>
</feature>
<dbReference type="InterPro" id="IPR042859">
    <property type="entry name" value="NOL11"/>
</dbReference>
<evidence type="ECO:0000256" key="1">
    <source>
        <dbReference type="SAM" id="MobiDB-lite"/>
    </source>
</evidence>
<reference evidence="3 4" key="1">
    <citation type="journal article" date="2017" name="Gigascience">
        <title>Genome sequence of the small brown planthopper, Laodelphax striatellus.</title>
        <authorList>
            <person name="Zhu J."/>
            <person name="Jiang F."/>
            <person name="Wang X."/>
            <person name="Yang P."/>
            <person name="Bao Y."/>
            <person name="Zhao W."/>
            <person name="Wang W."/>
            <person name="Lu H."/>
            <person name="Wang Q."/>
            <person name="Cui N."/>
            <person name="Li J."/>
            <person name="Chen X."/>
            <person name="Luo L."/>
            <person name="Yu J."/>
            <person name="Kang L."/>
            <person name="Cui F."/>
        </authorList>
    </citation>
    <scope>NUCLEOTIDE SEQUENCE [LARGE SCALE GENOMIC DNA]</scope>
    <source>
        <strain evidence="3">Lst14</strain>
    </source>
</reference>
<evidence type="ECO:0000259" key="2">
    <source>
        <dbReference type="Pfam" id="PF08168"/>
    </source>
</evidence>
<dbReference type="InParanoid" id="A0A482XTI7"/>
<evidence type="ECO:0000313" key="3">
    <source>
        <dbReference type="EMBL" id="RZF48231.1"/>
    </source>
</evidence>
<gene>
    <name evidence="3" type="ORF">LSTR_LSTR006198</name>
</gene>
<accession>A0A482XTI7</accession>
<dbReference type="EMBL" id="QKKF02002619">
    <property type="protein sequence ID" value="RZF48231.1"/>
    <property type="molecule type" value="Genomic_DNA"/>
</dbReference>
<keyword evidence="4" id="KW-1185">Reference proteome</keyword>
<feature type="domain" description="Nucleolar protein 11 N-terminal" evidence="2">
    <location>
        <begin position="1"/>
        <end position="334"/>
    </location>
</feature>
<dbReference type="PANTHER" id="PTHR15633:SF2">
    <property type="entry name" value="NUCLEOLAR PROTEIN 11"/>
    <property type="match status" value="1"/>
</dbReference>
<dbReference type="OrthoDB" id="6502630at2759"/>
<dbReference type="AlphaFoldDB" id="A0A482XTI7"/>
<dbReference type="GO" id="GO:0030490">
    <property type="term" value="P:maturation of SSU-rRNA"/>
    <property type="evidence" value="ECO:0007669"/>
    <property type="project" value="InterPro"/>
</dbReference>
<dbReference type="GO" id="GO:0003723">
    <property type="term" value="F:RNA binding"/>
    <property type="evidence" value="ECO:0007669"/>
    <property type="project" value="TreeGrafter"/>
</dbReference>
<dbReference type="FunCoup" id="A0A482XTI7">
    <property type="interactions" value="294"/>
</dbReference>
<dbReference type="Pfam" id="PF08168">
    <property type="entry name" value="NOL11_N"/>
    <property type="match status" value="1"/>
</dbReference>
<dbReference type="Proteomes" id="UP000291343">
    <property type="component" value="Unassembled WGS sequence"/>
</dbReference>
<dbReference type="PANTHER" id="PTHR15633">
    <property type="entry name" value="NUCLEOLAR PROTEIN 11"/>
    <property type="match status" value="1"/>
</dbReference>
<dbReference type="InterPro" id="IPR012584">
    <property type="entry name" value="NOL11_N"/>
</dbReference>